<evidence type="ECO:0000259" key="2">
    <source>
        <dbReference type="SMART" id="SM00382"/>
    </source>
</evidence>
<evidence type="ECO:0000313" key="4">
    <source>
        <dbReference type="Proteomes" id="UP000068382"/>
    </source>
</evidence>
<dbReference type="InterPro" id="IPR049050">
    <property type="entry name" value="nSTAND3"/>
</dbReference>
<sequence length="758" mass="86184">MKRLGNLSPPDFEDLCRDILQAETGQRFSAFGAGADGGVDGRHSKGPKSTILQCKHYLNSTFSQLKSALKKEVPKIDLLKPSRYIFLTSQSLTPALSDELADVLGDRLKSPEDIWGAEDIEAALKRHPDIEKAHLKLWMTSTAVLEKVLQSGLEAHTAATKAEILGELRVYVRNPSFDAAFEKLERHRVLVVSGPPGVGKTTLAKMLTYHYLNDDWQFCAIRSLDDGFAKLDEEKRTIFFFDDFLGQIELDRQALVQRDGQLARFVKRVRASKNSRFILTTRAHIFEEARRLSDHMDEGRFQLSKFLLDVGQYNRSIKARILFNHLAASDLNGDHIKALLQDDWLKKIVDHPNYNPRLIAHVAAECPEDLEPSAYPKFAFKILENPSLLWAKAYRSLSMRCQNLLVALYFGNQYRQSIKVLRENFNAIHNKICEHYSQPSKPEDFEEALKSLESGFVAISGNRVRFVNPSVRDFLKEHLTDGDFLGLLPTLCVRAEWAQNLWSHMKHAFQTEPDKLKTLAQKFCEFANKLDQIPNFAKVKSEQYNYWYRELDDLAIADRGSLLLDLFEHSGHRDFLDAAISVLKSDILEVDASRDSRELPELHWRISSFVDDDVDGKEELLTAVKAVLMTAIETGVPMDELVAVNDAIAEYFGDAIDLRPIEDAINSAIDYEFDEISERISDLSSESELNEHLEMLEFIAQHTGRSAETAKRVVQEKISEIEVPDYDEYQPSSRGQNSNPDAEFSDKDLVSLFSTFSK</sequence>
<reference evidence="3 4" key="1">
    <citation type="submission" date="2015-12" db="EMBL/GenBank/DDBJ databases">
        <title>Genome sequence of the marine Rhodobacteraceae strain O3.65, Candidatus Tritonibacter horizontis.</title>
        <authorList>
            <person name="Poehlein A."/>
            <person name="Giebel H.A."/>
            <person name="Voget S."/>
            <person name="Brinkhoff T."/>
        </authorList>
    </citation>
    <scope>NUCLEOTIDE SEQUENCE [LARGE SCALE GENOMIC DNA]</scope>
    <source>
        <strain evidence="3 4">O3.65</strain>
    </source>
</reference>
<protein>
    <recommendedName>
        <fullName evidence="2">AAA+ ATPase domain-containing protein</fullName>
    </recommendedName>
</protein>
<dbReference type="Gene3D" id="3.40.50.300">
    <property type="entry name" value="P-loop containing nucleotide triphosphate hydrolases"/>
    <property type="match status" value="1"/>
</dbReference>
<dbReference type="GO" id="GO:0009307">
    <property type="term" value="P:DNA restriction-modification system"/>
    <property type="evidence" value="ECO:0007669"/>
    <property type="project" value="InterPro"/>
</dbReference>
<dbReference type="InterPro" id="IPR007560">
    <property type="entry name" value="Restrct_endonuc_IV_Mrr"/>
</dbReference>
<name>A0A132BRM1_9RHOB</name>
<dbReference type="Proteomes" id="UP000068382">
    <property type="component" value="Unassembled WGS sequence"/>
</dbReference>
<dbReference type="SMART" id="SM00382">
    <property type="entry name" value="AAA"/>
    <property type="match status" value="1"/>
</dbReference>
<keyword evidence="4" id="KW-1185">Reference proteome</keyword>
<comment type="caution">
    <text evidence="3">The sequence shown here is derived from an EMBL/GenBank/DDBJ whole genome shotgun (WGS) entry which is preliminary data.</text>
</comment>
<feature type="compositionally biased region" description="Polar residues" evidence="1">
    <location>
        <begin position="730"/>
        <end position="740"/>
    </location>
</feature>
<dbReference type="Gene3D" id="3.40.1350.10">
    <property type="match status" value="1"/>
</dbReference>
<dbReference type="CDD" id="cd00009">
    <property type="entry name" value="AAA"/>
    <property type="match status" value="1"/>
</dbReference>
<accession>A0A132BRM1</accession>
<dbReference type="SUPFAM" id="SSF52540">
    <property type="entry name" value="P-loop containing nucleoside triphosphate hydrolases"/>
    <property type="match status" value="1"/>
</dbReference>
<dbReference type="InterPro" id="IPR027417">
    <property type="entry name" value="P-loop_NTPase"/>
</dbReference>
<dbReference type="Pfam" id="PF20720">
    <property type="entry name" value="nSTAND3"/>
    <property type="match status" value="1"/>
</dbReference>
<dbReference type="PATRIC" id="fig|1768241.3.peg.4274"/>
<evidence type="ECO:0000313" key="3">
    <source>
        <dbReference type="EMBL" id="KUP90974.1"/>
    </source>
</evidence>
<dbReference type="Pfam" id="PF04471">
    <property type="entry name" value="Mrr_cat"/>
    <property type="match status" value="1"/>
</dbReference>
<dbReference type="RefSeq" id="WP_082705256.1">
    <property type="nucleotide sequence ID" value="NZ_LPUY01000128.1"/>
</dbReference>
<gene>
    <name evidence="3" type="ORF">TRIHO_40910</name>
</gene>
<feature type="domain" description="AAA+ ATPase" evidence="2">
    <location>
        <begin position="186"/>
        <end position="307"/>
    </location>
</feature>
<dbReference type="InterPro" id="IPR003593">
    <property type="entry name" value="AAA+_ATPase"/>
</dbReference>
<feature type="region of interest" description="Disordered" evidence="1">
    <location>
        <begin position="724"/>
        <end position="746"/>
    </location>
</feature>
<proteinExistence type="predicted"/>
<dbReference type="GO" id="GO:0003677">
    <property type="term" value="F:DNA binding"/>
    <property type="evidence" value="ECO:0007669"/>
    <property type="project" value="InterPro"/>
</dbReference>
<dbReference type="AlphaFoldDB" id="A0A132BRM1"/>
<dbReference type="EMBL" id="LPUY01000128">
    <property type="protein sequence ID" value="KUP90974.1"/>
    <property type="molecule type" value="Genomic_DNA"/>
</dbReference>
<organism evidence="3 4">
    <name type="scientific">Tritonibacter horizontis</name>
    <dbReference type="NCBI Taxonomy" id="1768241"/>
    <lineage>
        <taxon>Bacteria</taxon>
        <taxon>Pseudomonadati</taxon>
        <taxon>Pseudomonadota</taxon>
        <taxon>Alphaproteobacteria</taxon>
        <taxon>Rhodobacterales</taxon>
        <taxon>Paracoccaceae</taxon>
        <taxon>Tritonibacter</taxon>
    </lineage>
</organism>
<evidence type="ECO:0000256" key="1">
    <source>
        <dbReference type="SAM" id="MobiDB-lite"/>
    </source>
</evidence>
<dbReference type="OrthoDB" id="9806903at2"/>
<dbReference type="InterPro" id="IPR011856">
    <property type="entry name" value="tRNA_endonuc-like_dom_sf"/>
</dbReference>
<dbReference type="GO" id="GO:0004519">
    <property type="term" value="F:endonuclease activity"/>
    <property type="evidence" value="ECO:0007669"/>
    <property type="project" value="InterPro"/>
</dbReference>